<sequence length="36" mass="4197">MACAWLPQENMEIPIFNTVLKEIYITWSLAGTRKDL</sequence>
<protein>
    <submittedName>
        <fullName evidence="1">Uncharacterized protein</fullName>
    </submittedName>
</protein>
<dbReference type="KEGG" id="stab:STABA_v1c06750"/>
<dbReference type="Proteomes" id="UP000424468">
    <property type="component" value="Chromosome"/>
</dbReference>
<name>A0A6I6C8N6_9MOLU</name>
<organism evidence="1 2">
    <name type="scientific">Spiroplasma tabanidicola</name>
    <dbReference type="NCBI Taxonomy" id="324079"/>
    <lineage>
        <taxon>Bacteria</taxon>
        <taxon>Bacillati</taxon>
        <taxon>Mycoplasmatota</taxon>
        <taxon>Mollicutes</taxon>
        <taxon>Entomoplasmatales</taxon>
        <taxon>Spiroplasmataceae</taxon>
        <taxon>Spiroplasma</taxon>
    </lineage>
</organism>
<dbReference type="EMBL" id="CP046276">
    <property type="protein sequence ID" value="QGS52036.1"/>
    <property type="molecule type" value="Genomic_DNA"/>
</dbReference>
<accession>A0A6I6C8N6</accession>
<dbReference type="AlphaFoldDB" id="A0A6I6C8N6"/>
<keyword evidence="2" id="KW-1185">Reference proteome</keyword>
<proteinExistence type="predicted"/>
<gene>
    <name evidence="1" type="ORF">STABA_v1c06750</name>
</gene>
<evidence type="ECO:0000313" key="2">
    <source>
        <dbReference type="Proteomes" id="UP000424468"/>
    </source>
</evidence>
<evidence type="ECO:0000313" key="1">
    <source>
        <dbReference type="EMBL" id="QGS52036.1"/>
    </source>
</evidence>
<reference evidence="1 2" key="1">
    <citation type="submission" date="2019-11" db="EMBL/GenBank/DDBJ databases">
        <title>Complete genome sequence of Spiroplasma tabanidicola TAUS-1 (DSM 22603).</title>
        <authorList>
            <person name="Huang C.-T."/>
            <person name="Lin Y.-C."/>
            <person name="Kuo C.-H."/>
        </authorList>
    </citation>
    <scope>NUCLEOTIDE SEQUENCE [LARGE SCALE GENOMIC DNA]</scope>
    <source>
        <strain evidence="1 2">TAUS-1</strain>
    </source>
</reference>